<keyword evidence="6" id="KW-1185">Reference proteome</keyword>
<dbReference type="OrthoDB" id="7768882at2"/>
<dbReference type="EMBL" id="FPKU01000001">
    <property type="protein sequence ID" value="SFZ83744.1"/>
    <property type="molecule type" value="Genomic_DNA"/>
</dbReference>
<keyword evidence="1" id="KW-0805">Transcription regulation</keyword>
<dbReference type="InterPro" id="IPR008920">
    <property type="entry name" value="TF_FadR/GntR_C"/>
</dbReference>
<evidence type="ECO:0000256" key="3">
    <source>
        <dbReference type="ARBA" id="ARBA00023163"/>
    </source>
</evidence>
<dbReference type="STRING" id="665118.SAMN02983003_1821"/>
<evidence type="ECO:0000313" key="5">
    <source>
        <dbReference type="EMBL" id="SFZ83744.1"/>
    </source>
</evidence>
<dbReference type="Pfam" id="PF07729">
    <property type="entry name" value="FCD"/>
    <property type="match status" value="1"/>
</dbReference>
<keyword evidence="3" id="KW-0804">Transcription</keyword>
<dbReference type="GO" id="GO:0003677">
    <property type="term" value="F:DNA binding"/>
    <property type="evidence" value="ECO:0007669"/>
    <property type="project" value="UniProtKB-KW"/>
</dbReference>
<evidence type="ECO:0000259" key="4">
    <source>
        <dbReference type="PROSITE" id="PS50949"/>
    </source>
</evidence>
<feature type="domain" description="HTH gntR-type" evidence="4">
    <location>
        <begin position="17"/>
        <end position="84"/>
    </location>
</feature>
<proteinExistence type="predicted"/>
<dbReference type="Gene3D" id="1.20.120.530">
    <property type="entry name" value="GntR ligand-binding domain-like"/>
    <property type="match status" value="1"/>
</dbReference>
<protein>
    <submittedName>
        <fullName evidence="5">DNA-binding transcriptional regulator, GntR family</fullName>
    </submittedName>
</protein>
<gene>
    <name evidence="5" type="ORF">SAMN02983003_1821</name>
</gene>
<keyword evidence="2 5" id="KW-0238">DNA-binding</keyword>
<dbReference type="InterPro" id="IPR036388">
    <property type="entry name" value="WH-like_DNA-bd_sf"/>
</dbReference>
<evidence type="ECO:0000256" key="2">
    <source>
        <dbReference type="ARBA" id="ARBA00023125"/>
    </source>
</evidence>
<dbReference type="AlphaFoldDB" id="A0A1K2HX27"/>
<dbReference type="SMART" id="SM00895">
    <property type="entry name" value="FCD"/>
    <property type="match status" value="1"/>
</dbReference>
<dbReference type="InterPro" id="IPR011711">
    <property type="entry name" value="GntR_C"/>
</dbReference>
<dbReference type="Proteomes" id="UP000183447">
    <property type="component" value="Unassembled WGS sequence"/>
</dbReference>
<dbReference type="PANTHER" id="PTHR43537:SF5">
    <property type="entry name" value="UXU OPERON TRANSCRIPTIONAL REGULATOR"/>
    <property type="match status" value="1"/>
</dbReference>
<dbReference type="PROSITE" id="PS50949">
    <property type="entry name" value="HTH_GNTR"/>
    <property type="match status" value="1"/>
</dbReference>
<dbReference type="RefSeq" id="WP_072341164.1">
    <property type="nucleotide sequence ID" value="NZ_FPKU01000001.1"/>
</dbReference>
<dbReference type="Gene3D" id="1.10.10.10">
    <property type="entry name" value="Winged helix-like DNA-binding domain superfamily/Winged helix DNA-binding domain"/>
    <property type="match status" value="1"/>
</dbReference>
<dbReference type="InterPro" id="IPR036390">
    <property type="entry name" value="WH_DNA-bd_sf"/>
</dbReference>
<accession>A0A1K2HX27</accession>
<dbReference type="SUPFAM" id="SSF48008">
    <property type="entry name" value="GntR ligand-binding domain-like"/>
    <property type="match status" value="1"/>
</dbReference>
<name>A0A1K2HX27_9HYPH</name>
<dbReference type="InterPro" id="IPR000524">
    <property type="entry name" value="Tscrpt_reg_HTH_GntR"/>
</dbReference>
<evidence type="ECO:0000256" key="1">
    <source>
        <dbReference type="ARBA" id="ARBA00023015"/>
    </source>
</evidence>
<evidence type="ECO:0000313" key="6">
    <source>
        <dbReference type="Proteomes" id="UP000183447"/>
    </source>
</evidence>
<dbReference type="GO" id="GO:0003700">
    <property type="term" value="F:DNA-binding transcription factor activity"/>
    <property type="evidence" value="ECO:0007669"/>
    <property type="project" value="InterPro"/>
</dbReference>
<dbReference type="Pfam" id="PF00392">
    <property type="entry name" value="GntR"/>
    <property type="match status" value="1"/>
</dbReference>
<dbReference type="PANTHER" id="PTHR43537">
    <property type="entry name" value="TRANSCRIPTIONAL REGULATOR, GNTR FAMILY"/>
    <property type="match status" value="1"/>
</dbReference>
<reference evidence="5 6" key="1">
    <citation type="submission" date="2016-11" db="EMBL/GenBank/DDBJ databases">
        <authorList>
            <person name="Jaros S."/>
            <person name="Januszkiewicz K."/>
            <person name="Wedrychowicz H."/>
        </authorList>
    </citation>
    <scope>NUCLEOTIDE SEQUENCE [LARGE SCALE GENOMIC DNA]</scope>
    <source>
        <strain evidence="5 6">ATCC 23634</strain>
    </source>
</reference>
<sequence>MSIAEPQTPAVEPAELRSVKQAAYERFREALFDGRLRPGQFVSQRELVALLGLSIGALRELLPRLQFEGLLNVMPQRGIQITQIDLPMIRQAFQMRMALEREAVLHAVRKLDDGTLAQQEALHRAIMAEVTAGAPAEVFERGQRVDDGFHTLLIVATQNDLLIQAHAVNAIRIRLIKLDRITLSANVLPSAFNDHLAVIAAIRSRDPHAAMDAMDRHIMNARERAMEL</sequence>
<dbReference type="SMART" id="SM00345">
    <property type="entry name" value="HTH_GNTR"/>
    <property type="match status" value="1"/>
</dbReference>
<dbReference type="SUPFAM" id="SSF46785">
    <property type="entry name" value="Winged helix' DNA-binding domain"/>
    <property type="match status" value="1"/>
</dbReference>
<organism evidence="5 6">
    <name type="scientific">Devosia enhydra</name>
    <dbReference type="NCBI Taxonomy" id="665118"/>
    <lineage>
        <taxon>Bacteria</taxon>
        <taxon>Pseudomonadati</taxon>
        <taxon>Pseudomonadota</taxon>
        <taxon>Alphaproteobacteria</taxon>
        <taxon>Hyphomicrobiales</taxon>
        <taxon>Devosiaceae</taxon>
        <taxon>Devosia</taxon>
    </lineage>
</organism>